<protein>
    <submittedName>
        <fullName evidence="2">Uncharacterized protein</fullName>
    </submittedName>
</protein>
<organism evidence="1 2">
    <name type="scientific">Romanomermis culicivorax</name>
    <name type="common">Nematode worm</name>
    <dbReference type="NCBI Taxonomy" id="13658"/>
    <lineage>
        <taxon>Eukaryota</taxon>
        <taxon>Metazoa</taxon>
        <taxon>Ecdysozoa</taxon>
        <taxon>Nematoda</taxon>
        <taxon>Enoplea</taxon>
        <taxon>Dorylaimia</taxon>
        <taxon>Mermithida</taxon>
        <taxon>Mermithoidea</taxon>
        <taxon>Mermithidae</taxon>
        <taxon>Romanomermis</taxon>
    </lineage>
</organism>
<dbReference type="WBParaSite" id="nRc.2.0.1.t31568-RA">
    <property type="protein sequence ID" value="nRc.2.0.1.t31568-RA"/>
    <property type="gene ID" value="nRc.2.0.1.g31568"/>
</dbReference>
<evidence type="ECO:0000313" key="2">
    <source>
        <dbReference type="WBParaSite" id="nRc.2.0.1.t31568-RA"/>
    </source>
</evidence>
<evidence type="ECO:0000313" key="1">
    <source>
        <dbReference type="Proteomes" id="UP000887565"/>
    </source>
</evidence>
<dbReference type="AlphaFoldDB" id="A0A915K147"/>
<reference evidence="2" key="1">
    <citation type="submission" date="2022-11" db="UniProtKB">
        <authorList>
            <consortium name="WormBaseParasite"/>
        </authorList>
    </citation>
    <scope>IDENTIFICATION</scope>
</reference>
<name>A0A915K147_ROMCU</name>
<sequence length="88" mass="9459">MLYNGLSESIIGEKIVLSLIKSESSISSSPNCSILAVLVDLLRPKLSKDSEILELMVDGAYVEAVDSFSSHFTKSSASLLFGKFSENA</sequence>
<dbReference type="Proteomes" id="UP000887565">
    <property type="component" value="Unplaced"/>
</dbReference>
<proteinExistence type="predicted"/>
<keyword evidence="1" id="KW-1185">Reference proteome</keyword>
<accession>A0A915K147</accession>